<keyword evidence="6 8" id="KW-0496">Mitochondrion</keyword>
<evidence type="ECO:0000256" key="6">
    <source>
        <dbReference type="ARBA" id="ARBA00023128"/>
    </source>
</evidence>
<dbReference type="InterPro" id="IPR026769">
    <property type="entry name" value="Mic13"/>
</dbReference>
<keyword evidence="7" id="KW-0472">Membrane</keyword>
<dbReference type="AlphaFoldDB" id="A0A1J1ISY3"/>
<dbReference type="GO" id="GO:0042407">
    <property type="term" value="P:cristae formation"/>
    <property type="evidence" value="ECO:0007669"/>
    <property type="project" value="TreeGrafter"/>
</dbReference>
<gene>
    <name evidence="9" type="ORF">CLUMA_CG015233</name>
</gene>
<comment type="function">
    <text evidence="8">Component of the MICOS complex, a large protein complex of the mitochondrial inner membrane that plays crucial roles in the maintenance of crista junctions, inner membrane architecture, and formation of contact sites to the outer membrane.</text>
</comment>
<reference evidence="9 10" key="1">
    <citation type="submission" date="2015-04" db="EMBL/GenBank/DDBJ databases">
        <authorList>
            <person name="Syromyatnikov M.Y."/>
            <person name="Popov V.N."/>
        </authorList>
    </citation>
    <scope>NUCLEOTIDE SEQUENCE [LARGE SCALE GENOMIC DNA]</scope>
</reference>
<evidence type="ECO:0000256" key="1">
    <source>
        <dbReference type="ARBA" id="ARBA00004434"/>
    </source>
</evidence>
<dbReference type="GO" id="GO:0061617">
    <property type="term" value="C:MICOS complex"/>
    <property type="evidence" value="ECO:0007669"/>
    <property type="project" value="UniProtKB-UniRule"/>
</dbReference>
<keyword evidence="5" id="KW-1133">Transmembrane helix</keyword>
<dbReference type="EMBL" id="CVRI01000057">
    <property type="protein sequence ID" value="CRL02214.1"/>
    <property type="molecule type" value="Genomic_DNA"/>
</dbReference>
<comment type="subunit">
    <text evidence="8">Component of the mitochondrial contact site and cristae organizing system (MICOS) complex.</text>
</comment>
<evidence type="ECO:0000256" key="5">
    <source>
        <dbReference type="ARBA" id="ARBA00022989"/>
    </source>
</evidence>
<dbReference type="OrthoDB" id="5948578at2759"/>
<protein>
    <recommendedName>
        <fullName evidence="8">MICOS complex subunit MIC13</fullName>
    </recommendedName>
</protein>
<evidence type="ECO:0000256" key="2">
    <source>
        <dbReference type="ARBA" id="ARBA00006771"/>
    </source>
</evidence>
<keyword evidence="4 8" id="KW-0999">Mitochondrion inner membrane</keyword>
<evidence type="ECO:0000256" key="3">
    <source>
        <dbReference type="ARBA" id="ARBA00022692"/>
    </source>
</evidence>
<evidence type="ECO:0000256" key="7">
    <source>
        <dbReference type="ARBA" id="ARBA00023136"/>
    </source>
</evidence>
<evidence type="ECO:0000313" key="9">
    <source>
        <dbReference type="EMBL" id="CRL02214.1"/>
    </source>
</evidence>
<comment type="similarity">
    <text evidence="2 8">Belongs to the MICOS complex subunit Mic13 family.</text>
</comment>
<dbReference type="STRING" id="568069.A0A1J1ISY3"/>
<dbReference type="GO" id="GO:0044284">
    <property type="term" value="C:mitochondrial crista junction"/>
    <property type="evidence" value="ECO:0007669"/>
    <property type="project" value="TreeGrafter"/>
</dbReference>
<keyword evidence="3" id="KW-0812">Transmembrane</keyword>
<sequence length="122" mass="13645">MGIISIAVRSGICIYAVKYTTDRGAWGSAEKAIQFKNETCKAVNNTEFVQTGKAHFQAYVPMPQFPDLPKTSEIGFLTIHYYNKGVKSTIRFIEMLPCYTGQMIKKGSDFVKKAIEQPPVQS</sequence>
<accession>A0A1J1ISY3</accession>
<name>A0A1J1ISY3_9DIPT</name>
<evidence type="ECO:0000256" key="8">
    <source>
        <dbReference type="RuleBase" id="RU363009"/>
    </source>
</evidence>
<evidence type="ECO:0000313" key="10">
    <source>
        <dbReference type="Proteomes" id="UP000183832"/>
    </source>
</evidence>
<proteinExistence type="inferred from homology"/>
<evidence type="ECO:0000256" key="4">
    <source>
        <dbReference type="ARBA" id="ARBA00022792"/>
    </source>
</evidence>
<dbReference type="Pfam" id="PF15884">
    <property type="entry name" value="QIL1"/>
    <property type="match status" value="1"/>
</dbReference>
<dbReference type="Proteomes" id="UP000183832">
    <property type="component" value="Unassembled WGS sequence"/>
</dbReference>
<dbReference type="PANTHER" id="PTHR31816">
    <property type="entry name" value="MICOS COMPLEX SUBUNIT MIC13"/>
    <property type="match status" value="1"/>
</dbReference>
<keyword evidence="10" id="KW-1185">Reference proteome</keyword>
<organism evidence="9 10">
    <name type="scientific">Clunio marinus</name>
    <dbReference type="NCBI Taxonomy" id="568069"/>
    <lineage>
        <taxon>Eukaryota</taxon>
        <taxon>Metazoa</taxon>
        <taxon>Ecdysozoa</taxon>
        <taxon>Arthropoda</taxon>
        <taxon>Hexapoda</taxon>
        <taxon>Insecta</taxon>
        <taxon>Pterygota</taxon>
        <taxon>Neoptera</taxon>
        <taxon>Endopterygota</taxon>
        <taxon>Diptera</taxon>
        <taxon>Nematocera</taxon>
        <taxon>Chironomoidea</taxon>
        <taxon>Chironomidae</taxon>
        <taxon>Clunio</taxon>
    </lineage>
</organism>
<comment type="subcellular location">
    <subcellularLocation>
        <location evidence="1 8">Mitochondrion inner membrane</location>
        <topology evidence="1 8">Single-pass membrane protein</topology>
    </subcellularLocation>
</comment>
<dbReference type="PANTHER" id="PTHR31816:SF3">
    <property type="entry name" value="MICOS COMPLEX SUBUNIT MIC13"/>
    <property type="match status" value="1"/>
</dbReference>